<organism evidence="4 5">
    <name type="scientific">Domibacillus iocasae</name>
    <dbReference type="NCBI Taxonomy" id="1714016"/>
    <lineage>
        <taxon>Bacteria</taxon>
        <taxon>Bacillati</taxon>
        <taxon>Bacillota</taxon>
        <taxon>Bacilli</taxon>
        <taxon>Bacillales</taxon>
        <taxon>Bacillaceae</taxon>
        <taxon>Domibacillus</taxon>
    </lineage>
</organism>
<proteinExistence type="predicted"/>
<evidence type="ECO:0000256" key="1">
    <source>
        <dbReference type="SAM" id="Phobius"/>
    </source>
</evidence>
<feature type="transmembrane region" description="Helical" evidence="1">
    <location>
        <begin position="133"/>
        <end position="153"/>
    </location>
</feature>
<accession>A0A1E7DN20</accession>
<keyword evidence="2" id="KW-0732">Signal</keyword>
<evidence type="ECO:0000313" key="5">
    <source>
        <dbReference type="Proteomes" id="UP000095658"/>
    </source>
</evidence>
<feature type="transmembrane region" description="Helical" evidence="1">
    <location>
        <begin position="165"/>
        <end position="183"/>
    </location>
</feature>
<keyword evidence="5" id="KW-1185">Reference proteome</keyword>
<dbReference type="AlphaFoldDB" id="A0A1E7DN20"/>
<gene>
    <name evidence="4" type="ORF">BA724_09250</name>
</gene>
<dbReference type="Proteomes" id="UP000095658">
    <property type="component" value="Unassembled WGS sequence"/>
</dbReference>
<keyword evidence="1" id="KW-0812">Transmembrane</keyword>
<dbReference type="RefSeq" id="WP_069939049.1">
    <property type="nucleotide sequence ID" value="NZ_MAMP01000022.1"/>
</dbReference>
<feature type="signal peptide" evidence="2">
    <location>
        <begin position="1"/>
        <end position="17"/>
    </location>
</feature>
<dbReference type="Pfam" id="PF07670">
    <property type="entry name" value="Gate"/>
    <property type="match status" value="1"/>
</dbReference>
<reference evidence="4 5" key="1">
    <citation type="submission" date="2016-06" db="EMBL/GenBank/DDBJ databases">
        <title>Domibacillus iocasae genome sequencing.</title>
        <authorList>
            <person name="Verma A."/>
            <person name="Pal Y."/>
            <person name="Ojha A.K."/>
            <person name="Krishnamurthi S."/>
        </authorList>
    </citation>
    <scope>NUCLEOTIDE SEQUENCE [LARGE SCALE GENOMIC DNA]</scope>
    <source>
        <strain evidence="4 5">DSM 29979</strain>
    </source>
</reference>
<feature type="domain" description="Nucleoside transporter/FeoB GTPase Gate" evidence="3">
    <location>
        <begin position="42"/>
        <end position="152"/>
    </location>
</feature>
<name>A0A1E7DN20_9BACI</name>
<comment type="caution">
    <text evidence="4">The sequence shown here is derived from an EMBL/GenBank/DDBJ whole genome shotgun (WGS) entry which is preliminary data.</text>
</comment>
<dbReference type="InterPro" id="IPR011642">
    <property type="entry name" value="Gate_dom"/>
</dbReference>
<evidence type="ECO:0000256" key="2">
    <source>
        <dbReference type="SAM" id="SignalP"/>
    </source>
</evidence>
<evidence type="ECO:0000313" key="4">
    <source>
        <dbReference type="EMBL" id="OES44454.1"/>
    </source>
</evidence>
<feature type="chain" id="PRO_5038464972" evidence="2">
    <location>
        <begin position="18"/>
        <end position="193"/>
    </location>
</feature>
<sequence length="193" mass="20586">MVSAAFAFLMLSGFLFAAVNGTMADVNEALFQSMEQSIELALSLAGILLFWTGVMKTAEGAGIVKALANTVQPLLGRLFPEIPDGHPVFGYIASNMAANFFGLGNAATPIGLKTMRELKKLNGDQDTASRSMVTFLALNTAAVTLIPTTVIAISLKHGASNPTDIILPALFATVMSAFFAILLDRYYAHKRIR</sequence>
<dbReference type="OrthoDB" id="9782481at2"/>
<keyword evidence="1" id="KW-1133">Transmembrane helix</keyword>
<feature type="transmembrane region" description="Helical" evidence="1">
    <location>
        <begin position="88"/>
        <end position="112"/>
    </location>
</feature>
<keyword evidence="1" id="KW-0472">Membrane</keyword>
<dbReference type="STRING" id="1714016.BA724_09250"/>
<evidence type="ECO:0000259" key="3">
    <source>
        <dbReference type="Pfam" id="PF07670"/>
    </source>
</evidence>
<dbReference type="EMBL" id="MAMP01000022">
    <property type="protein sequence ID" value="OES44454.1"/>
    <property type="molecule type" value="Genomic_DNA"/>
</dbReference>
<protein>
    <submittedName>
        <fullName evidence="4">Spore maturation protein</fullName>
    </submittedName>
</protein>